<organism evidence="16">
    <name type="scientific">Selaginella moellendorffii</name>
    <name type="common">Spikemoss</name>
    <dbReference type="NCBI Taxonomy" id="88036"/>
    <lineage>
        <taxon>Eukaryota</taxon>
        <taxon>Viridiplantae</taxon>
        <taxon>Streptophyta</taxon>
        <taxon>Embryophyta</taxon>
        <taxon>Tracheophyta</taxon>
        <taxon>Lycopodiopsida</taxon>
        <taxon>Selaginellales</taxon>
        <taxon>Selaginellaceae</taxon>
        <taxon>Selaginella</taxon>
    </lineage>
</organism>
<comment type="pathway">
    <text evidence="11">Cofactor biosynthesis; tocopherol biosynthesis.</text>
</comment>
<keyword evidence="4" id="KW-0934">Plastid</keyword>
<dbReference type="FunCoup" id="D8RAS6">
    <property type="interactions" value="452"/>
</dbReference>
<evidence type="ECO:0000313" key="16">
    <source>
        <dbReference type="Proteomes" id="UP000001514"/>
    </source>
</evidence>
<comment type="similarity">
    <text evidence="2">Belongs to the polyprenol kinase family.</text>
</comment>
<feature type="transmembrane region" description="Helical" evidence="14">
    <location>
        <begin position="20"/>
        <end position="40"/>
    </location>
</feature>
<protein>
    <recommendedName>
        <fullName evidence="12">phytol kinase</fullName>
        <ecNumber evidence="12">2.7.1.182</ecNumber>
    </recommendedName>
</protein>
<evidence type="ECO:0000256" key="11">
    <source>
        <dbReference type="ARBA" id="ARBA00024015"/>
    </source>
</evidence>
<evidence type="ECO:0000256" key="2">
    <source>
        <dbReference type="ARBA" id="ARBA00010794"/>
    </source>
</evidence>
<evidence type="ECO:0000256" key="8">
    <source>
        <dbReference type="ARBA" id="ARBA00022946"/>
    </source>
</evidence>
<dbReference type="Gramene" id="EFJ30365">
    <property type="protein sequence ID" value="EFJ30365"/>
    <property type="gene ID" value="SELMODRAFT_440293"/>
</dbReference>
<feature type="transmembrane region" description="Helical" evidence="14">
    <location>
        <begin position="61"/>
        <end position="80"/>
    </location>
</feature>
<evidence type="ECO:0000256" key="3">
    <source>
        <dbReference type="ARBA" id="ARBA00022528"/>
    </source>
</evidence>
<comment type="subcellular location">
    <subcellularLocation>
        <location evidence="1">Plastid</location>
        <location evidence="1">Chloroplast membrane</location>
        <topology evidence="1">Multi-pass membrane protein</topology>
    </subcellularLocation>
</comment>
<dbReference type="Proteomes" id="UP000001514">
    <property type="component" value="Unassembled WGS sequence"/>
</dbReference>
<dbReference type="STRING" id="88036.D8RAS6"/>
<dbReference type="InterPro" id="IPR039606">
    <property type="entry name" value="Phytol/farnesol_kinase"/>
</dbReference>
<dbReference type="GO" id="GO:0009507">
    <property type="term" value="C:chloroplast"/>
    <property type="evidence" value="ECO:0000318"/>
    <property type="project" value="GO_Central"/>
</dbReference>
<evidence type="ECO:0000256" key="12">
    <source>
        <dbReference type="ARBA" id="ARBA00039024"/>
    </source>
</evidence>
<dbReference type="InParanoid" id="D8RAS6"/>
<proteinExistence type="inferred from homology"/>
<feature type="transmembrane region" description="Helical" evidence="14">
    <location>
        <begin position="86"/>
        <end position="104"/>
    </location>
</feature>
<evidence type="ECO:0000256" key="7">
    <source>
        <dbReference type="ARBA" id="ARBA00022777"/>
    </source>
</evidence>
<evidence type="ECO:0000256" key="4">
    <source>
        <dbReference type="ARBA" id="ARBA00022640"/>
    </source>
</evidence>
<evidence type="ECO:0000256" key="13">
    <source>
        <dbReference type="ARBA" id="ARBA00048889"/>
    </source>
</evidence>
<evidence type="ECO:0000256" key="1">
    <source>
        <dbReference type="ARBA" id="ARBA00004508"/>
    </source>
</evidence>
<keyword evidence="3" id="KW-0150">Chloroplast</keyword>
<evidence type="ECO:0000256" key="5">
    <source>
        <dbReference type="ARBA" id="ARBA00022679"/>
    </source>
</evidence>
<dbReference type="GO" id="GO:0010276">
    <property type="term" value="F:phytol kinase activity"/>
    <property type="evidence" value="ECO:0000318"/>
    <property type="project" value="GO_Central"/>
</dbReference>
<gene>
    <name evidence="15" type="ORF">SELMODRAFT_440293</name>
</gene>
<keyword evidence="8" id="KW-0809">Transit peptide</keyword>
<dbReference type="AlphaFoldDB" id="D8RAS6"/>
<dbReference type="EC" id="2.7.1.182" evidence="12"/>
<evidence type="ECO:0000256" key="9">
    <source>
        <dbReference type="ARBA" id="ARBA00022989"/>
    </source>
</evidence>
<comment type="catalytic activity">
    <reaction evidence="13">
        <text>phytol + CTP = phytyl phosphate + CDP + H(+)</text>
        <dbReference type="Rhea" id="RHEA:38055"/>
        <dbReference type="ChEBI" id="CHEBI:15378"/>
        <dbReference type="ChEBI" id="CHEBI:17327"/>
        <dbReference type="ChEBI" id="CHEBI:37563"/>
        <dbReference type="ChEBI" id="CHEBI:58069"/>
        <dbReference type="ChEBI" id="CHEBI:75483"/>
        <dbReference type="EC" id="2.7.1.182"/>
    </reaction>
</comment>
<name>D8RAS6_SELML</name>
<evidence type="ECO:0000313" key="15">
    <source>
        <dbReference type="EMBL" id="EFJ30365.1"/>
    </source>
</evidence>
<dbReference type="OMA" id="ALIFWRE"/>
<dbReference type="PANTHER" id="PTHR32523:SF8">
    <property type="entry name" value="DOLICHOL KINASE"/>
    <property type="match status" value="1"/>
</dbReference>
<accession>D8RAS6</accession>
<keyword evidence="16" id="KW-1185">Reference proteome</keyword>
<dbReference type="HOGENOM" id="CLU_058561_6_0_1"/>
<dbReference type="EMBL" id="GL377575">
    <property type="protein sequence ID" value="EFJ30365.1"/>
    <property type="molecule type" value="Genomic_DNA"/>
</dbReference>
<feature type="transmembrane region" description="Helical" evidence="14">
    <location>
        <begin position="125"/>
        <end position="149"/>
    </location>
</feature>
<reference evidence="15 16" key="1">
    <citation type="journal article" date="2011" name="Science">
        <title>The Selaginella genome identifies genetic changes associated with the evolution of vascular plants.</title>
        <authorList>
            <person name="Banks J.A."/>
            <person name="Nishiyama T."/>
            <person name="Hasebe M."/>
            <person name="Bowman J.L."/>
            <person name="Gribskov M."/>
            <person name="dePamphilis C."/>
            <person name="Albert V.A."/>
            <person name="Aono N."/>
            <person name="Aoyama T."/>
            <person name="Ambrose B.A."/>
            <person name="Ashton N.W."/>
            <person name="Axtell M.J."/>
            <person name="Barker E."/>
            <person name="Barker M.S."/>
            <person name="Bennetzen J.L."/>
            <person name="Bonawitz N.D."/>
            <person name="Chapple C."/>
            <person name="Cheng C."/>
            <person name="Correa L.G."/>
            <person name="Dacre M."/>
            <person name="DeBarry J."/>
            <person name="Dreyer I."/>
            <person name="Elias M."/>
            <person name="Engstrom E.M."/>
            <person name="Estelle M."/>
            <person name="Feng L."/>
            <person name="Finet C."/>
            <person name="Floyd S.K."/>
            <person name="Frommer W.B."/>
            <person name="Fujita T."/>
            <person name="Gramzow L."/>
            <person name="Gutensohn M."/>
            <person name="Harholt J."/>
            <person name="Hattori M."/>
            <person name="Heyl A."/>
            <person name="Hirai T."/>
            <person name="Hiwatashi Y."/>
            <person name="Ishikawa M."/>
            <person name="Iwata M."/>
            <person name="Karol K.G."/>
            <person name="Koehler B."/>
            <person name="Kolukisaoglu U."/>
            <person name="Kubo M."/>
            <person name="Kurata T."/>
            <person name="Lalonde S."/>
            <person name="Li K."/>
            <person name="Li Y."/>
            <person name="Litt A."/>
            <person name="Lyons E."/>
            <person name="Manning G."/>
            <person name="Maruyama T."/>
            <person name="Michael T.P."/>
            <person name="Mikami K."/>
            <person name="Miyazaki S."/>
            <person name="Morinaga S."/>
            <person name="Murata T."/>
            <person name="Mueller-Roeber B."/>
            <person name="Nelson D.R."/>
            <person name="Obara M."/>
            <person name="Oguri Y."/>
            <person name="Olmstead R.G."/>
            <person name="Onodera N."/>
            <person name="Petersen B.L."/>
            <person name="Pils B."/>
            <person name="Prigge M."/>
            <person name="Rensing S.A."/>
            <person name="Riano-Pachon D.M."/>
            <person name="Roberts A.W."/>
            <person name="Sato Y."/>
            <person name="Scheller H.V."/>
            <person name="Schulz B."/>
            <person name="Schulz C."/>
            <person name="Shakirov E.V."/>
            <person name="Shibagaki N."/>
            <person name="Shinohara N."/>
            <person name="Shippen D.E."/>
            <person name="Soerensen I."/>
            <person name="Sotooka R."/>
            <person name="Sugimoto N."/>
            <person name="Sugita M."/>
            <person name="Sumikawa N."/>
            <person name="Tanurdzic M."/>
            <person name="Theissen G."/>
            <person name="Ulvskov P."/>
            <person name="Wakazuki S."/>
            <person name="Weng J.K."/>
            <person name="Willats W.W."/>
            <person name="Wipf D."/>
            <person name="Wolf P.G."/>
            <person name="Yang L."/>
            <person name="Zimmer A.D."/>
            <person name="Zhu Q."/>
            <person name="Mitros T."/>
            <person name="Hellsten U."/>
            <person name="Loque D."/>
            <person name="Otillar R."/>
            <person name="Salamov A."/>
            <person name="Schmutz J."/>
            <person name="Shapiro H."/>
            <person name="Lindquist E."/>
            <person name="Lucas S."/>
            <person name="Rokhsar D."/>
            <person name="Grigoriev I.V."/>
        </authorList>
    </citation>
    <scope>NUCLEOTIDE SEQUENCE [LARGE SCALE GENOMIC DNA]</scope>
</reference>
<keyword evidence="7" id="KW-0418">Kinase</keyword>
<keyword evidence="6 14" id="KW-0812">Transmembrane</keyword>
<evidence type="ECO:0000256" key="10">
    <source>
        <dbReference type="ARBA" id="ARBA00023136"/>
    </source>
</evidence>
<dbReference type="eggNOG" id="KOG4453">
    <property type="taxonomic scope" value="Eukaryota"/>
</dbReference>
<evidence type="ECO:0000256" key="6">
    <source>
        <dbReference type="ARBA" id="ARBA00022692"/>
    </source>
</evidence>
<sequence>MTTGPLFMLSWPLFSSSSASRYICSLVPLANAVRLLILGLGLRTNEGVVKSMSRDGDAKELLRGPLYYVAVLFISTVCFWRDSPVGMIALSVMCGGDGIADIIGRKFGREKLPYNEKKSWAGSTAMFVCGTALSFASIYYFTYLGFYALDPLDTLARVTFISLAATLVESLPITSSLDDNLMVPTTAMLLGSILF</sequence>
<dbReference type="PANTHER" id="PTHR32523">
    <property type="entry name" value="PHYTOL KINASE 1, CHLOROPLASTIC"/>
    <property type="match status" value="1"/>
</dbReference>
<dbReference type="KEGG" id="smo:SELMODRAFT_440293"/>
<keyword evidence="5" id="KW-0808">Transferase</keyword>
<keyword evidence="9 14" id="KW-1133">Transmembrane helix</keyword>
<dbReference type="GO" id="GO:0031969">
    <property type="term" value="C:chloroplast membrane"/>
    <property type="evidence" value="ECO:0007669"/>
    <property type="project" value="UniProtKB-SubCell"/>
</dbReference>
<dbReference type="GO" id="GO:0010189">
    <property type="term" value="P:vitamin E biosynthetic process"/>
    <property type="evidence" value="ECO:0000318"/>
    <property type="project" value="GO_Central"/>
</dbReference>
<evidence type="ECO:0000256" key="14">
    <source>
        <dbReference type="SAM" id="Phobius"/>
    </source>
</evidence>
<keyword evidence="10 14" id="KW-0472">Membrane</keyword>